<dbReference type="Gene3D" id="2.60.120.260">
    <property type="entry name" value="Galactose-binding domain-like"/>
    <property type="match status" value="1"/>
</dbReference>
<evidence type="ECO:0000256" key="1">
    <source>
        <dbReference type="ARBA" id="ARBA00000085"/>
    </source>
</evidence>
<evidence type="ECO:0000256" key="4">
    <source>
        <dbReference type="ARBA" id="ARBA00022553"/>
    </source>
</evidence>
<dbReference type="GO" id="GO:0005524">
    <property type="term" value="F:ATP binding"/>
    <property type="evidence" value="ECO:0007669"/>
    <property type="project" value="UniProtKB-KW"/>
</dbReference>
<dbReference type="Pfam" id="PF00072">
    <property type="entry name" value="Response_reg"/>
    <property type="match status" value="1"/>
</dbReference>
<dbReference type="FunFam" id="3.30.565.10:FF:000006">
    <property type="entry name" value="Sensor histidine kinase WalK"/>
    <property type="match status" value="1"/>
</dbReference>
<dbReference type="AlphaFoldDB" id="A0A3T1D173"/>
<keyword evidence="11" id="KW-0812">Transmembrane</keyword>
<evidence type="ECO:0000256" key="10">
    <source>
        <dbReference type="PROSITE-ProRule" id="PRU00169"/>
    </source>
</evidence>
<keyword evidence="11" id="KW-0472">Membrane</keyword>
<evidence type="ECO:0000259" key="13">
    <source>
        <dbReference type="PROSITE" id="PS50110"/>
    </source>
</evidence>
<dbReference type="PROSITE" id="PS50109">
    <property type="entry name" value="HIS_KIN"/>
    <property type="match status" value="1"/>
</dbReference>
<evidence type="ECO:0000256" key="7">
    <source>
        <dbReference type="ARBA" id="ARBA00022777"/>
    </source>
</evidence>
<feature type="transmembrane region" description="Helical" evidence="11">
    <location>
        <begin position="324"/>
        <end position="345"/>
    </location>
</feature>
<dbReference type="SMART" id="SM00387">
    <property type="entry name" value="HATPase_c"/>
    <property type="match status" value="2"/>
</dbReference>
<dbReference type="Gene3D" id="3.30.565.10">
    <property type="entry name" value="Histidine kinase-like ATPase, C-terminal domain"/>
    <property type="match status" value="2"/>
</dbReference>
<accession>A0A3T1D173</accession>
<dbReference type="Gene3D" id="3.40.50.2300">
    <property type="match status" value="1"/>
</dbReference>
<feature type="transmembrane region" description="Helical" evidence="11">
    <location>
        <begin position="167"/>
        <end position="193"/>
    </location>
</feature>
<dbReference type="InterPro" id="IPR036097">
    <property type="entry name" value="HisK_dim/P_sf"/>
</dbReference>
<evidence type="ECO:0000256" key="2">
    <source>
        <dbReference type="ARBA" id="ARBA00004651"/>
    </source>
</evidence>
<feature type="modified residue" description="4-aspartylphosphate" evidence="10">
    <location>
        <position position="716"/>
    </location>
</feature>
<dbReference type="Gene3D" id="1.10.287.130">
    <property type="match status" value="1"/>
</dbReference>
<dbReference type="EC" id="2.7.13.3" evidence="3"/>
<evidence type="ECO:0000313" key="14">
    <source>
        <dbReference type="EMBL" id="BBI31853.1"/>
    </source>
</evidence>
<feature type="transmembrane region" description="Helical" evidence="11">
    <location>
        <begin position="351"/>
        <end position="369"/>
    </location>
</feature>
<keyword evidence="15" id="KW-1185">Reference proteome</keyword>
<keyword evidence="8" id="KW-0067">ATP-binding</keyword>
<reference evidence="14 15" key="1">
    <citation type="submission" date="2019-01" db="EMBL/GenBank/DDBJ databases">
        <title>Complete genome sequence of Cohnella hallensis HS21 isolated from Korean fir (Abies koreana) rhizospheric soil.</title>
        <authorList>
            <person name="Jiang L."/>
            <person name="Kang S.W."/>
            <person name="Kim S."/>
            <person name="Jung J."/>
            <person name="Kim C.Y."/>
            <person name="Kim D.H."/>
            <person name="Kim S.W."/>
            <person name="Lee J."/>
        </authorList>
    </citation>
    <scope>NUCLEOTIDE SEQUENCE [LARGE SCALE GENOMIC DNA]</scope>
    <source>
        <strain evidence="14 15">HS21</strain>
    </source>
</reference>
<dbReference type="InterPro" id="IPR003594">
    <property type="entry name" value="HATPase_dom"/>
</dbReference>
<keyword evidence="7" id="KW-0418">Kinase</keyword>
<dbReference type="CDD" id="cd17574">
    <property type="entry name" value="REC_OmpR"/>
    <property type="match status" value="1"/>
</dbReference>
<dbReference type="InterPro" id="IPR011006">
    <property type="entry name" value="CheY-like_superfamily"/>
</dbReference>
<dbReference type="InterPro" id="IPR036890">
    <property type="entry name" value="HATPase_C_sf"/>
</dbReference>
<dbReference type="GO" id="GO:0000155">
    <property type="term" value="F:phosphorelay sensor kinase activity"/>
    <property type="evidence" value="ECO:0007669"/>
    <property type="project" value="InterPro"/>
</dbReference>
<keyword evidence="11" id="KW-1133">Transmembrane helix</keyword>
<dbReference type="SUPFAM" id="SSF52172">
    <property type="entry name" value="CheY-like"/>
    <property type="match status" value="1"/>
</dbReference>
<feature type="domain" description="Response regulatory" evidence="13">
    <location>
        <begin position="667"/>
        <end position="783"/>
    </location>
</feature>
<evidence type="ECO:0000256" key="5">
    <source>
        <dbReference type="ARBA" id="ARBA00022679"/>
    </source>
</evidence>
<evidence type="ECO:0000256" key="3">
    <source>
        <dbReference type="ARBA" id="ARBA00012438"/>
    </source>
</evidence>
<evidence type="ECO:0000313" key="15">
    <source>
        <dbReference type="Proteomes" id="UP000289856"/>
    </source>
</evidence>
<comment type="subcellular location">
    <subcellularLocation>
        <location evidence="2">Cell membrane</location>
        <topology evidence="2">Multi-pass membrane protein</topology>
    </subcellularLocation>
</comment>
<dbReference type="PRINTS" id="PR00344">
    <property type="entry name" value="BCTRLSENSOR"/>
</dbReference>
<dbReference type="GO" id="GO:0005886">
    <property type="term" value="C:plasma membrane"/>
    <property type="evidence" value="ECO:0007669"/>
    <property type="project" value="UniProtKB-SubCell"/>
</dbReference>
<keyword evidence="6" id="KW-0547">Nucleotide-binding</keyword>
<feature type="domain" description="Histidine kinase" evidence="12">
    <location>
        <begin position="399"/>
        <end position="617"/>
    </location>
</feature>
<feature type="transmembrane region" description="Helical" evidence="11">
    <location>
        <begin position="200"/>
        <end position="217"/>
    </location>
</feature>
<proteinExistence type="predicted"/>
<dbReference type="SMART" id="SM00448">
    <property type="entry name" value="REC"/>
    <property type="match status" value="1"/>
</dbReference>
<comment type="catalytic activity">
    <reaction evidence="1">
        <text>ATP + protein L-histidine = ADP + protein N-phospho-L-histidine.</text>
        <dbReference type="EC" id="2.7.13.3"/>
    </reaction>
</comment>
<dbReference type="InterPro" id="IPR005467">
    <property type="entry name" value="His_kinase_dom"/>
</dbReference>
<evidence type="ECO:0000256" key="11">
    <source>
        <dbReference type="SAM" id="Phobius"/>
    </source>
</evidence>
<gene>
    <name evidence="14" type="ORF">KCTCHS21_12520</name>
</gene>
<dbReference type="InterPro" id="IPR011623">
    <property type="entry name" value="7TMR_DISM_rcpt_extracell_dom1"/>
</dbReference>
<protein>
    <recommendedName>
        <fullName evidence="3">histidine kinase</fullName>
        <ecNumber evidence="3">2.7.13.3</ecNumber>
    </recommendedName>
</protein>
<dbReference type="InterPro" id="IPR003661">
    <property type="entry name" value="HisK_dim/P_dom"/>
</dbReference>
<evidence type="ECO:0000256" key="6">
    <source>
        <dbReference type="ARBA" id="ARBA00022741"/>
    </source>
</evidence>
<dbReference type="KEGG" id="cohn:KCTCHS21_12520"/>
<dbReference type="PANTHER" id="PTHR43547:SF2">
    <property type="entry name" value="HYBRID SIGNAL TRANSDUCTION HISTIDINE KINASE C"/>
    <property type="match status" value="1"/>
</dbReference>
<dbReference type="SMART" id="SM00388">
    <property type="entry name" value="HisKA"/>
    <property type="match status" value="1"/>
</dbReference>
<evidence type="ECO:0000259" key="12">
    <source>
        <dbReference type="PROSITE" id="PS50109"/>
    </source>
</evidence>
<keyword evidence="9" id="KW-0902">Two-component regulatory system</keyword>
<feature type="transmembrane region" description="Helical" evidence="11">
    <location>
        <begin position="269"/>
        <end position="290"/>
    </location>
</feature>
<dbReference type="Proteomes" id="UP000289856">
    <property type="component" value="Chromosome"/>
</dbReference>
<dbReference type="EMBL" id="AP019400">
    <property type="protein sequence ID" value="BBI31853.1"/>
    <property type="molecule type" value="Genomic_DNA"/>
</dbReference>
<feature type="transmembrane region" description="Helical" evidence="11">
    <location>
        <begin position="237"/>
        <end position="257"/>
    </location>
</feature>
<dbReference type="InterPro" id="IPR001789">
    <property type="entry name" value="Sig_transdc_resp-reg_receiver"/>
</dbReference>
<name>A0A3T1D173_9BACL</name>
<evidence type="ECO:0000256" key="9">
    <source>
        <dbReference type="ARBA" id="ARBA00023012"/>
    </source>
</evidence>
<evidence type="ECO:0000256" key="8">
    <source>
        <dbReference type="ARBA" id="ARBA00022840"/>
    </source>
</evidence>
<dbReference type="SUPFAM" id="SSF47384">
    <property type="entry name" value="Homodimeric domain of signal transducing histidine kinase"/>
    <property type="match status" value="1"/>
</dbReference>
<dbReference type="InterPro" id="IPR004358">
    <property type="entry name" value="Sig_transdc_His_kin-like_C"/>
</dbReference>
<dbReference type="InterPro" id="IPR010559">
    <property type="entry name" value="Sig_transdc_His_kin_internal"/>
</dbReference>
<dbReference type="PROSITE" id="PS50110">
    <property type="entry name" value="RESPONSE_REGULATORY"/>
    <property type="match status" value="1"/>
</dbReference>
<dbReference type="PANTHER" id="PTHR43547">
    <property type="entry name" value="TWO-COMPONENT HISTIDINE KINASE"/>
    <property type="match status" value="1"/>
</dbReference>
<dbReference type="Pfam" id="PF06580">
    <property type="entry name" value="His_kinase"/>
    <property type="match status" value="1"/>
</dbReference>
<dbReference type="SUPFAM" id="SSF55874">
    <property type="entry name" value="ATPase domain of HSP90 chaperone/DNA topoisomerase II/histidine kinase"/>
    <property type="match status" value="2"/>
</dbReference>
<dbReference type="Pfam" id="PF07695">
    <property type="entry name" value="7TMR-DISM_7TM"/>
    <property type="match status" value="1"/>
</dbReference>
<dbReference type="CDD" id="cd00082">
    <property type="entry name" value="HisKA"/>
    <property type="match status" value="1"/>
</dbReference>
<sequence>MDLRSWDFKENRPLTLDGQWELYPDQLITGQELDDPSLHKISSFIQVPGKWGKALSSSSSESDYGYGSYRLRVLIDQAAGQSFGIYIPSIATSSKLFIDGRPLGRSGQPSSSKETYTSLNNPYSVSFTTDTDEVEIIIQVANYKNPYFGGITQSIKLGSENATNKEAWFSIGMQLTVCIVLLMHVIYVFVLYLIGTRLRALIFFSLLIISMVLLTLLNDDKLLLVWTPLNYDWNIKLGYLSLIGVAVFLLQFILHLLPEYRKIKAFRWYTIISLISALLILCFPVSLTLFLSYKYLFVFILLFPVLVTPALTLHTVLKKEEDAIFLLLGATAITINVGWSTYKAAFWNEMGFYPVDLIVTLLAFAAFWFRRYFRSSEETKILADKLQKTDKLKDDFLANTSHELRNPLHGMVNIAQTVLESEKSSLGEKNTKNLELLINVGRRMSFVLNDLLDIERLKEKGIKLQKTNVRIQAAASGVFDMLRFMTEGKSVTLLNNIPDSFPPVIADENRLIQILFNLLHNAVKFTNEGTISLEAKIINGKAHILIEDSGIGMDHETQQRIFIPYEQGDSGMTSLGNGLGLGLSICKQLVELHGETIWVNSSPDQGSVFTFTLQLSNGSSLEQEINEMITTSPASLVLAETLASSYKDVPTDSISDSKDSLSMEKLSILAVDDDPLNLNILVNVLSPESYTIVTATSGKEALALLDTQEWDLVISDVMMPHMSGYELSQAIRERFSTAELPILLLTARSRSEDIETGFLSGANDYVTKPMDAMELRSRVRALTGLKNSVRQRLRMEAAWLQAQIQPHFLFNTLTAIAALSEIDISRMRSLLQAFGEYLRASFDFKNADQLVPLKHELGLVRSYLYIEKERFEDRLKVNWEVDEKIRLLIPPLSIQPLVENAVRHGIMKRSRGGEITIRINDHEDYAEVVIEDNGVGMSEEIYDYARSGNSDDRSGIGLLNTDRRLKQLYGKGLHIESSPGRGTTICFDVLKRKK</sequence>
<dbReference type="Pfam" id="PF02518">
    <property type="entry name" value="HATPase_c"/>
    <property type="match status" value="2"/>
</dbReference>
<feature type="transmembrane region" description="Helical" evidence="11">
    <location>
        <begin position="296"/>
        <end position="317"/>
    </location>
</feature>
<keyword evidence="5" id="KW-0808">Transferase</keyword>
<dbReference type="Pfam" id="PF00512">
    <property type="entry name" value="HisKA"/>
    <property type="match status" value="1"/>
</dbReference>
<keyword evidence="4 10" id="KW-0597">Phosphoprotein</keyword>
<organism evidence="14 15">
    <name type="scientific">Cohnella abietis</name>
    <dbReference type="NCBI Taxonomy" id="2507935"/>
    <lineage>
        <taxon>Bacteria</taxon>
        <taxon>Bacillati</taxon>
        <taxon>Bacillota</taxon>
        <taxon>Bacilli</taxon>
        <taxon>Bacillales</taxon>
        <taxon>Paenibacillaceae</taxon>
        <taxon>Cohnella</taxon>
    </lineage>
</organism>